<evidence type="ECO:0000256" key="5">
    <source>
        <dbReference type="HAMAP-Rule" id="MF_00113"/>
    </source>
</evidence>
<keyword evidence="1 5" id="KW-0963">Cytoplasm</keyword>
<dbReference type="RefSeq" id="WP_190409465.1">
    <property type="nucleotide sequence ID" value="NZ_JACJRF010000069.1"/>
</dbReference>
<evidence type="ECO:0000256" key="4">
    <source>
        <dbReference type="ARBA" id="ARBA00022785"/>
    </source>
</evidence>
<dbReference type="Pfam" id="PF02547">
    <property type="entry name" value="Queuosine_synth"/>
    <property type="match status" value="1"/>
</dbReference>
<keyword evidence="2 5" id="KW-0808">Transferase</keyword>
<dbReference type="GO" id="GO:0051075">
    <property type="term" value="F:S-adenosylmethionine:tRNA ribosyltransferase-isomerase activity"/>
    <property type="evidence" value="ECO:0007669"/>
    <property type="project" value="UniProtKB-EC"/>
</dbReference>
<dbReference type="Gene3D" id="3.40.1780.10">
    <property type="entry name" value="QueA-like"/>
    <property type="match status" value="1"/>
</dbReference>
<dbReference type="EMBL" id="JACJRF010000069">
    <property type="protein sequence ID" value="MBD2347059.1"/>
    <property type="molecule type" value="Genomic_DNA"/>
</dbReference>
<sequence>MKKEISQLNLDQTSTKVVEDTNLDCSLAGYDYELPLERIAQNPVIPRDSSRLLVVNSRTTGKETLPLHHIFRDLPDLLRPGDLLIMNNTKVIPARLYGRKTSGAEVEILLLEERKFNCWLALVKPGKRFKKGTQIIFEVREKGGESPAVPLSSPITATVLDTDKATGGRLLQFDLPEGKSLVQVLDKFGEIPLPPYITASQAADEQYQTVYAKQPGAIAAPTAGLHFTPELLEKLRDRHINQAFITLHVGVGTFRPVEVEDVATHQMHEEWIEVPAATVAQIKATKAAGGRIIAVGTTAVRALEGAAASGDFQEFCGKTNLFIYPGYKWQVVEGLITNFHLPRSSLLMLVSAMIGRERLLNIYQEAIASSYRFYSFGDAMLILPEARGVE</sequence>
<dbReference type="Proteomes" id="UP000607281">
    <property type="component" value="Unassembled WGS sequence"/>
</dbReference>
<dbReference type="InterPro" id="IPR042118">
    <property type="entry name" value="QueA_dom1"/>
</dbReference>
<organism evidence="6 7">
    <name type="scientific">Anabaena subtropica FACHB-260</name>
    <dbReference type="NCBI Taxonomy" id="2692884"/>
    <lineage>
        <taxon>Bacteria</taxon>
        <taxon>Bacillati</taxon>
        <taxon>Cyanobacteriota</taxon>
        <taxon>Cyanophyceae</taxon>
        <taxon>Nostocales</taxon>
        <taxon>Nostocaceae</taxon>
        <taxon>Anabaena</taxon>
    </lineage>
</organism>
<evidence type="ECO:0000313" key="7">
    <source>
        <dbReference type="Proteomes" id="UP000607281"/>
    </source>
</evidence>
<dbReference type="Gene3D" id="2.40.10.240">
    <property type="entry name" value="QueA-like"/>
    <property type="match status" value="1"/>
</dbReference>
<accession>A0ABR8CVP3</accession>
<keyword evidence="4 5" id="KW-0671">Queuosine biosynthesis</keyword>
<dbReference type="InterPro" id="IPR003699">
    <property type="entry name" value="QueA"/>
</dbReference>
<comment type="subcellular location">
    <subcellularLocation>
        <location evidence="5">Cytoplasm</location>
    </subcellularLocation>
</comment>
<comment type="similarity">
    <text evidence="5">Belongs to the QueA family.</text>
</comment>
<comment type="subunit">
    <text evidence="5">Monomer.</text>
</comment>
<keyword evidence="6" id="KW-0328">Glycosyltransferase</keyword>
<dbReference type="PANTHER" id="PTHR30307:SF0">
    <property type="entry name" value="S-ADENOSYLMETHIONINE:TRNA RIBOSYLTRANSFERASE-ISOMERASE"/>
    <property type="match status" value="1"/>
</dbReference>
<comment type="catalytic activity">
    <reaction evidence="5">
        <text>7-aminomethyl-7-carbaguanosine(34) in tRNA + S-adenosyl-L-methionine = epoxyqueuosine(34) in tRNA + adenine + L-methionine + 2 H(+)</text>
        <dbReference type="Rhea" id="RHEA:32155"/>
        <dbReference type="Rhea" id="RHEA-COMP:10342"/>
        <dbReference type="Rhea" id="RHEA-COMP:18582"/>
        <dbReference type="ChEBI" id="CHEBI:15378"/>
        <dbReference type="ChEBI" id="CHEBI:16708"/>
        <dbReference type="ChEBI" id="CHEBI:57844"/>
        <dbReference type="ChEBI" id="CHEBI:59789"/>
        <dbReference type="ChEBI" id="CHEBI:82833"/>
        <dbReference type="ChEBI" id="CHEBI:194443"/>
        <dbReference type="EC" id="2.4.99.17"/>
    </reaction>
</comment>
<protein>
    <recommendedName>
        <fullName evidence="5">S-adenosylmethionine:tRNA ribosyltransferase-isomerase</fullName>
        <ecNumber evidence="5">2.4.99.17</ecNumber>
    </recommendedName>
    <alternativeName>
        <fullName evidence="5">Queuosine biosynthesis protein QueA</fullName>
    </alternativeName>
</protein>
<keyword evidence="3 5" id="KW-0949">S-adenosyl-L-methionine</keyword>
<evidence type="ECO:0000256" key="2">
    <source>
        <dbReference type="ARBA" id="ARBA00022679"/>
    </source>
</evidence>
<dbReference type="NCBIfam" id="TIGR00113">
    <property type="entry name" value="queA"/>
    <property type="match status" value="1"/>
</dbReference>
<proteinExistence type="inferred from homology"/>
<evidence type="ECO:0000313" key="6">
    <source>
        <dbReference type="EMBL" id="MBD2347059.1"/>
    </source>
</evidence>
<dbReference type="SUPFAM" id="SSF111337">
    <property type="entry name" value="QueA-like"/>
    <property type="match status" value="1"/>
</dbReference>
<gene>
    <name evidence="5 6" type="primary">queA</name>
    <name evidence="6" type="ORF">H6G18_23405</name>
</gene>
<dbReference type="NCBIfam" id="NF001140">
    <property type="entry name" value="PRK00147.1"/>
    <property type="match status" value="1"/>
</dbReference>
<evidence type="ECO:0000256" key="1">
    <source>
        <dbReference type="ARBA" id="ARBA00022490"/>
    </source>
</evidence>
<dbReference type="EC" id="2.4.99.17" evidence="5"/>
<comment type="function">
    <text evidence="5">Transfers and isomerizes the ribose moiety from AdoMet to the 7-aminomethyl group of 7-deazaguanine (preQ1-tRNA) to give epoxyqueuosine (oQ-tRNA).</text>
</comment>
<name>A0ABR8CVP3_9NOST</name>
<evidence type="ECO:0000256" key="3">
    <source>
        <dbReference type="ARBA" id="ARBA00022691"/>
    </source>
</evidence>
<dbReference type="InterPro" id="IPR036100">
    <property type="entry name" value="QueA_sf"/>
</dbReference>
<dbReference type="InterPro" id="IPR042119">
    <property type="entry name" value="QueA_dom2"/>
</dbReference>
<dbReference type="PANTHER" id="PTHR30307">
    <property type="entry name" value="S-ADENOSYLMETHIONINE:TRNA RIBOSYLTRANSFERASE-ISOMERASE"/>
    <property type="match status" value="1"/>
</dbReference>
<reference evidence="6 7" key="1">
    <citation type="journal article" date="2020" name="ISME J.">
        <title>Comparative genomics reveals insights into cyanobacterial evolution and habitat adaptation.</title>
        <authorList>
            <person name="Chen M.Y."/>
            <person name="Teng W.K."/>
            <person name="Zhao L."/>
            <person name="Hu C.X."/>
            <person name="Zhou Y.K."/>
            <person name="Han B.P."/>
            <person name="Song L.R."/>
            <person name="Shu W.S."/>
        </authorList>
    </citation>
    <scope>NUCLEOTIDE SEQUENCE [LARGE SCALE GENOMIC DNA]</scope>
    <source>
        <strain evidence="6 7">FACHB-260</strain>
    </source>
</reference>
<keyword evidence="7" id="KW-1185">Reference proteome</keyword>
<comment type="pathway">
    <text evidence="5">tRNA modification; tRNA-queuosine biosynthesis.</text>
</comment>
<comment type="caution">
    <text evidence="6">The sequence shown here is derived from an EMBL/GenBank/DDBJ whole genome shotgun (WGS) entry which is preliminary data.</text>
</comment>
<dbReference type="HAMAP" id="MF_00113">
    <property type="entry name" value="QueA"/>
    <property type="match status" value="1"/>
</dbReference>